<reference evidence="1" key="1">
    <citation type="journal article" date="2021" name="Nat. Commun.">
        <title>Genetic determinants of endophytism in the Arabidopsis root mycobiome.</title>
        <authorList>
            <person name="Mesny F."/>
            <person name="Miyauchi S."/>
            <person name="Thiergart T."/>
            <person name="Pickel B."/>
            <person name="Atanasova L."/>
            <person name="Karlsson M."/>
            <person name="Huettel B."/>
            <person name="Barry K.W."/>
            <person name="Haridas S."/>
            <person name="Chen C."/>
            <person name="Bauer D."/>
            <person name="Andreopoulos W."/>
            <person name="Pangilinan J."/>
            <person name="LaButti K."/>
            <person name="Riley R."/>
            <person name="Lipzen A."/>
            <person name="Clum A."/>
            <person name="Drula E."/>
            <person name="Henrissat B."/>
            <person name="Kohler A."/>
            <person name="Grigoriev I.V."/>
            <person name="Martin F.M."/>
            <person name="Hacquard S."/>
        </authorList>
    </citation>
    <scope>NUCLEOTIDE SEQUENCE</scope>
    <source>
        <strain evidence="1">MPI-SDFR-AT-0120</strain>
    </source>
</reference>
<dbReference type="EMBL" id="JAGMVJ010000002">
    <property type="protein sequence ID" value="KAH7093595.1"/>
    <property type="molecule type" value="Genomic_DNA"/>
</dbReference>
<evidence type="ECO:0000313" key="1">
    <source>
        <dbReference type="EMBL" id="KAH7093595.1"/>
    </source>
</evidence>
<accession>A0A8K0RFU3</accession>
<keyword evidence="2" id="KW-1185">Reference proteome</keyword>
<evidence type="ECO:0000313" key="2">
    <source>
        <dbReference type="Proteomes" id="UP000813461"/>
    </source>
</evidence>
<sequence>MSSKCEKPASVHLQPVPLPYLTAIFKTHILDYTSTYHYIFGNIVVAGLAESLAHAKHLLAQDVFFSGASAQVKKDLFSIPLDSFFDTCIKEFTGKGLHLGTAEETVTDIEVCENLVGDWVQKCASHPDADIDESLKPLLSRYDFSLEHRRSLCRKLASNYKMQECSPYFFPDMRNILRSVAIHLFFAQQPKLTRKDVVTIIRQFIQLAMNAVDVWCLHEGTNPANQDRRKSILAEGSVTMEWAWVNMLAAPFSGISEDAKNVLEGSNIVENIQYVLQDAVKSHVRAGVESRHLHYVVYAQVVSAAAEERVWGSLDEVVAAIRNEFEMVVSSIPEFYRPKGTKDEITAELEAGLYRYYNLGPQDDVPIEPVGPRIDPLLYVCLNDLNESGDVLKLDACKHLIYLDCLDALMNHVTPGKNGVHCPNSRTRLCDVRDYKATLAHG</sequence>
<dbReference type="AlphaFoldDB" id="A0A8K0RFU3"/>
<organism evidence="1 2">
    <name type="scientific">Paraphoma chrysanthemicola</name>
    <dbReference type="NCBI Taxonomy" id="798071"/>
    <lineage>
        <taxon>Eukaryota</taxon>
        <taxon>Fungi</taxon>
        <taxon>Dikarya</taxon>
        <taxon>Ascomycota</taxon>
        <taxon>Pezizomycotina</taxon>
        <taxon>Dothideomycetes</taxon>
        <taxon>Pleosporomycetidae</taxon>
        <taxon>Pleosporales</taxon>
        <taxon>Pleosporineae</taxon>
        <taxon>Phaeosphaeriaceae</taxon>
        <taxon>Paraphoma</taxon>
    </lineage>
</organism>
<gene>
    <name evidence="1" type="ORF">FB567DRAFT_576249</name>
</gene>
<protein>
    <submittedName>
        <fullName evidence="1">Uncharacterized protein</fullName>
    </submittedName>
</protein>
<proteinExistence type="predicted"/>
<dbReference type="Proteomes" id="UP000813461">
    <property type="component" value="Unassembled WGS sequence"/>
</dbReference>
<name>A0A8K0RFU3_9PLEO</name>
<comment type="caution">
    <text evidence="1">The sequence shown here is derived from an EMBL/GenBank/DDBJ whole genome shotgun (WGS) entry which is preliminary data.</text>
</comment>
<dbReference type="OrthoDB" id="3756836at2759"/>